<sequence length="134" mass="14552">MEEGKYSRARVSWGNVHGTPSTSSSLHKNKKTQASSVRPARLPIGARAVSWSVSSPHPVLPLTETLSLLLPSPRPTLALSHTDTPTPHHHPIFTLLPICDKLSDSSSRTVDYKAQQIIKCGQGKAEEGGREEEP</sequence>
<dbReference type="EMBL" id="WKFB01000104">
    <property type="protein sequence ID" value="KAF6735541.1"/>
    <property type="molecule type" value="Genomic_DNA"/>
</dbReference>
<accession>A0A834FJW3</accession>
<evidence type="ECO:0000313" key="2">
    <source>
        <dbReference type="EMBL" id="KAF6735541.1"/>
    </source>
</evidence>
<organism evidence="2 3">
    <name type="scientific">Oryzias melastigma</name>
    <name type="common">Marine medaka</name>
    <dbReference type="NCBI Taxonomy" id="30732"/>
    <lineage>
        <taxon>Eukaryota</taxon>
        <taxon>Metazoa</taxon>
        <taxon>Chordata</taxon>
        <taxon>Craniata</taxon>
        <taxon>Vertebrata</taxon>
        <taxon>Euteleostomi</taxon>
        <taxon>Actinopterygii</taxon>
        <taxon>Neopterygii</taxon>
        <taxon>Teleostei</taxon>
        <taxon>Neoteleostei</taxon>
        <taxon>Acanthomorphata</taxon>
        <taxon>Ovalentaria</taxon>
        <taxon>Atherinomorphae</taxon>
        <taxon>Beloniformes</taxon>
        <taxon>Adrianichthyidae</taxon>
        <taxon>Oryziinae</taxon>
        <taxon>Oryzias</taxon>
    </lineage>
</organism>
<feature type="region of interest" description="Disordered" evidence="1">
    <location>
        <begin position="1"/>
        <end position="41"/>
    </location>
</feature>
<protein>
    <submittedName>
        <fullName evidence="2">Uncharacterized protein</fullName>
    </submittedName>
</protein>
<gene>
    <name evidence="2" type="ORF">FQA47_024473</name>
</gene>
<reference evidence="2" key="1">
    <citation type="journal article" name="BMC Genomics">
        <title>Long-read sequencing and de novo genome assembly of marine medaka (Oryzias melastigma).</title>
        <authorList>
            <person name="Liang P."/>
            <person name="Saqib H.S.A."/>
            <person name="Ni X."/>
            <person name="Shen Y."/>
        </authorList>
    </citation>
    <scope>NUCLEOTIDE SEQUENCE</scope>
    <source>
        <strain evidence="2">Bigg-433</strain>
    </source>
</reference>
<feature type="compositionally biased region" description="Polar residues" evidence="1">
    <location>
        <begin position="18"/>
        <end position="36"/>
    </location>
</feature>
<evidence type="ECO:0000313" key="3">
    <source>
        <dbReference type="Proteomes" id="UP000646548"/>
    </source>
</evidence>
<dbReference type="Proteomes" id="UP000646548">
    <property type="component" value="Unassembled WGS sequence"/>
</dbReference>
<name>A0A834FJW3_ORYME</name>
<dbReference type="AlphaFoldDB" id="A0A834FJW3"/>
<evidence type="ECO:0000256" key="1">
    <source>
        <dbReference type="SAM" id="MobiDB-lite"/>
    </source>
</evidence>
<comment type="caution">
    <text evidence="2">The sequence shown here is derived from an EMBL/GenBank/DDBJ whole genome shotgun (WGS) entry which is preliminary data.</text>
</comment>
<proteinExistence type="predicted"/>